<proteinExistence type="inferred from homology"/>
<evidence type="ECO:0000256" key="4">
    <source>
        <dbReference type="ARBA" id="ARBA00022827"/>
    </source>
</evidence>
<dbReference type="PANTHER" id="PTHR43292">
    <property type="entry name" value="ACYL-COA DEHYDROGENASE"/>
    <property type="match status" value="1"/>
</dbReference>
<dbReference type="InterPro" id="IPR046373">
    <property type="entry name" value="Acyl-CoA_Oxase/DH_mid-dom_sf"/>
</dbReference>
<name>A0A1I9YDJ1_9BURK</name>
<dbReference type="KEGG" id="pspw:BJG93_02430"/>
<dbReference type="Pfam" id="PF00441">
    <property type="entry name" value="Acyl-CoA_dh_1"/>
    <property type="match status" value="1"/>
</dbReference>
<reference evidence="9" key="1">
    <citation type="submission" date="2016-09" db="EMBL/GenBank/DDBJ databases">
        <title>The Complete Genome of Burkholderia sprentiae wsm5005.</title>
        <authorList>
            <person name="De Meyer S."/>
            <person name="Wang P."/>
            <person name="Terpolilli J."/>
        </authorList>
    </citation>
    <scope>NUCLEOTIDE SEQUENCE [LARGE SCALE GENOMIC DNA]</scope>
    <source>
        <strain evidence="9">WSM5005</strain>
    </source>
</reference>
<dbReference type="Gene3D" id="2.40.110.10">
    <property type="entry name" value="Butyryl-CoA Dehydrogenase, subunit A, domain 2"/>
    <property type="match status" value="1"/>
</dbReference>
<reference evidence="9" key="2">
    <citation type="submission" date="2021-06" db="EMBL/GenBank/DDBJ databases">
        <authorList>
            <person name="Rogers T.H."/>
            <person name="Ramsay J.P."/>
            <person name="Wang P."/>
            <person name="Terpolilli J."/>
        </authorList>
    </citation>
    <scope>NUCLEOTIDE SEQUENCE</scope>
    <source>
        <strain evidence="9">WSM5005</strain>
    </source>
</reference>
<protein>
    <submittedName>
        <fullName evidence="9">Acyl-CoA dehydrogenase family protein</fullName>
    </submittedName>
</protein>
<dbReference type="OrthoDB" id="9770681at2"/>
<dbReference type="GO" id="GO:0050660">
    <property type="term" value="F:flavin adenine dinucleotide binding"/>
    <property type="evidence" value="ECO:0007669"/>
    <property type="project" value="InterPro"/>
</dbReference>
<dbReference type="Pfam" id="PF02771">
    <property type="entry name" value="Acyl-CoA_dh_N"/>
    <property type="match status" value="1"/>
</dbReference>
<dbReference type="GO" id="GO:0005886">
    <property type="term" value="C:plasma membrane"/>
    <property type="evidence" value="ECO:0007669"/>
    <property type="project" value="TreeGrafter"/>
</dbReference>
<dbReference type="SUPFAM" id="SSF56645">
    <property type="entry name" value="Acyl-CoA dehydrogenase NM domain-like"/>
    <property type="match status" value="1"/>
</dbReference>
<dbReference type="InterPro" id="IPR052161">
    <property type="entry name" value="Mycobact_Acyl-CoA_DH"/>
</dbReference>
<dbReference type="Gene3D" id="1.10.540.10">
    <property type="entry name" value="Acyl-CoA dehydrogenase/oxidase, N-terminal domain"/>
    <property type="match status" value="1"/>
</dbReference>
<dbReference type="PANTHER" id="PTHR43292:SF3">
    <property type="entry name" value="ACYL-COA DEHYDROGENASE FADE29"/>
    <property type="match status" value="1"/>
</dbReference>
<dbReference type="RefSeq" id="WP_027198209.1">
    <property type="nucleotide sequence ID" value="NZ_CP017561.2"/>
</dbReference>
<evidence type="ECO:0000256" key="2">
    <source>
        <dbReference type="ARBA" id="ARBA00009347"/>
    </source>
</evidence>
<gene>
    <name evidence="9" type="ORF">BJG93_02430</name>
</gene>
<dbReference type="AlphaFoldDB" id="A0A1I9YDJ1"/>
<dbReference type="InterPro" id="IPR006091">
    <property type="entry name" value="Acyl-CoA_Oxase/DH_mid-dom"/>
</dbReference>
<dbReference type="EMBL" id="CP017561">
    <property type="protein sequence ID" value="APA84374.1"/>
    <property type="molecule type" value="Genomic_DNA"/>
</dbReference>
<dbReference type="SUPFAM" id="SSF47203">
    <property type="entry name" value="Acyl-CoA dehydrogenase C-terminal domain-like"/>
    <property type="match status" value="1"/>
</dbReference>
<organism evidence="9 10">
    <name type="scientific">Paraburkholderia sprentiae WSM5005</name>
    <dbReference type="NCBI Taxonomy" id="754502"/>
    <lineage>
        <taxon>Bacteria</taxon>
        <taxon>Pseudomonadati</taxon>
        <taxon>Pseudomonadota</taxon>
        <taxon>Betaproteobacteria</taxon>
        <taxon>Burkholderiales</taxon>
        <taxon>Burkholderiaceae</taxon>
        <taxon>Paraburkholderia</taxon>
    </lineage>
</organism>
<dbReference type="GO" id="GO:0016627">
    <property type="term" value="F:oxidoreductase activity, acting on the CH-CH group of donors"/>
    <property type="evidence" value="ECO:0007669"/>
    <property type="project" value="InterPro"/>
</dbReference>
<keyword evidence="5" id="KW-0560">Oxidoreductase</keyword>
<dbReference type="InterPro" id="IPR009075">
    <property type="entry name" value="AcylCo_DH/oxidase_C"/>
</dbReference>
<dbReference type="FunFam" id="2.40.110.10:FF:000011">
    <property type="entry name" value="Acyl-CoA dehydrogenase FadE34"/>
    <property type="match status" value="1"/>
</dbReference>
<dbReference type="Gene3D" id="1.20.140.10">
    <property type="entry name" value="Butyryl-CoA Dehydrogenase, subunit A, domain 3"/>
    <property type="match status" value="1"/>
</dbReference>
<feature type="domain" description="Acyl-CoA dehydrogenase/oxidase N-terminal" evidence="8">
    <location>
        <begin position="6"/>
        <end position="120"/>
    </location>
</feature>
<dbReference type="Pfam" id="PF02770">
    <property type="entry name" value="Acyl-CoA_dh_M"/>
    <property type="match status" value="1"/>
</dbReference>
<keyword evidence="4" id="KW-0274">FAD</keyword>
<accession>A0A1I9YDJ1</accession>
<keyword evidence="3" id="KW-0285">Flavoprotein</keyword>
<feature type="domain" description="Acyl-CoA oxidase/dehydrogenase middle" evidence="7">
    <location>
        <begin position="125"/>
        <end position="223"/>
    </location>
</feature>
<dbReference type="InterPro" id="IPR009100">
    <property type="entry name" value="AcylCoA_DH/oxidase_NM_dom_sf"/>
</dbReference>
<dbReference type="InterPro" id="IPR013786">
    <property type="entry name" value="AcylCoA_DH/ox_N"/>
</dbReference>
<evidence type="ECO:0000259" key="7">
    <source>
        <dbReference type="Pfam" id="PF02770"/>
    </source>
</evidence>
<dbReference type="InterPro" id="IPR036250">
    <property type="entry name" value="AcylCo_DH-like_C"/>
</dbReference>
<feature type="domain" description="Acyl-CoA dehydrogenase/oxidase C-terminal" evidence="6">
    <location>
        <begin position="235"/>
        <end position="399"/>
    </location>
</feature>
<evidence type="ECO:0000313" key="10">
    <source>
        <dbReference type="Proteomes" id="UP000179860"/>
    </source>
</evidence>
<comment type="cofactor">
    <cofactor evidence="1">
        <name>FAD</name>
        <dbReference type="ChEBI" id="CHEBI:57692"/>
    </cofactor>
</comment>
<keyword evidence="10" id="KW-1185">Reference proteome</keyword>
<evidence type="ECO:0000256" key="5">
    <source>
        <dbReference type="ARBA" id="ARBA00023002"/>
    </source>
</evidence>
<evidence type="ECO:0000313" key="9">
    <source>
        <dbReference type="EMBL" id="APA84374.1"/>
    </source>
</evidence>
<dbReference type="STRING" id="754502.BJG93_02430"/>
<dbReference type="InterPro" id="IPR037069">
    <property type="entry name" value="AcylCoA_DH/ox_N_sf"/>
</dbReference>
<evidence type="ECO:0000256" key="3">
    <source>
        <dbReference type="ARBA" id="ARBA00022630"/>
    </source>
</evidence>
<evidence type="ECO:0000259" key="8">
    <source>
        <dbReference type="Pfam" id="PF02771"/>
    </source>
</evidence>
<evidence type="ECO:0000256" key="1">
    <source>
        <dbReference type="ARBA" id="ARBA00001974"/>
    </source>
</evidence>
<dbReference type="Proteomes" id="UP000179860">
    <property type="component" value="Chromosome 1"/>
</dbReference>
<evidence type="ECO:0000259" key="6">
    <source>
        <dbReference type="Pfam" id="PF00441"/>
    </source>
</evidence>
<sequence>MDLNFTPEEQAFRASVLAFLRGKLPPRLADKVHGGRRLTRDDMAEWHAILNAQGWLASHWPKEYGGPGWNAVQKFIFDNECALAGAPRVVPFGVNMLGPVLIKYGSEAQKRHWLPRILDGSDWWCQGYSEPGAGSDLASVRTTAVRGEDAQGEHYIVNGQKTWTTLAHYANMIFCLVRTATHLRKQEGISFLLIDMNTPGVEVRPIITLDGEHEVNEVFFTDVRVPAGNLVGEENKGWTYAKYLLTYERTNIAGVGFSVAAFNRLRKIAAKQLRNGRPLAENPAFAARMARVEIDLENMKTTNLRVIAAVAGGGAPGAESSMLKIRGTEIRQEISSLTRRAMGAYAQPCVEDALHEGFDGLPVGPDEAASAAAQYFNNRKLSIFGGSNEIQKNIISKMILGL</sequence>
<comment type="similarity">
    <text evidence="2">Belongs to the acyl-CoA dehydrogenase family.</text>
</comment>